<name>A0A8X7NFI2_9BASI</name>
<evidence type="ECO:0000256" key="1">
    <source>
        <dbReference type="SAM" id="MobiDB-lite"/>
    </source>
</evidence>
<evidence type="ECO:0000313" key="4">
    <source>
        <dbReference type="Proteomes" id="UP000078113"/>
    </source>
</evidence>
<dbReference type="InterPro" id="IPR016024">
    <property type="entry name" value="ARM-type_fold"/>
</dbReference>
<keyword evidence="4" id="KW-1185">Reference proteome</keyword>
<feature type="domain" description="W2" evidence="2">
    <location>
        <begin position="293"/>
        <end position="476"/>
    </location>
</feature>
<dbReference type="SUPFAM" id="SSF48371">
    <property type="entry name" value="ARM repeat"/>
    <property type="match status" value="1"/>
</dbReference>
<dbReference type="InterPro" id="IPR051245">
    <property type="entry name" value="eIF5-mimic_regulator"/>
</dbReference>
<dbReference type="PANTHER" id="PTHR14208">
    <property type="entry name" value="BASIC LEUCINE ZIPPER AND W2 DOMAIN-CONTAINING PROTEIN"/>
    <property type="match status" value="1"/>
</dbReference>
<dbReference type="Pfam" id="PF02020">
    <property type="entry name" value="W2"/>
    <property type="match status" value="1"/>
</dbReference>
<dbReference type="Proteomes" id="UP000078113">
    <property type="component" value="Unassembled WGS sequence"/>
</dbReference>
<comment type="caution">
    <text evidence="3">The sequence shown here is derived from an EMBL/GenBank/DDBJ whole genome shotgun (WGS) entry which is preliminary data.</text>
</comment>
<dbReference type="Gene3D" id="1.25.40.180">
    <property type="match status" value="1"/>
</dbReference>
<gene>
    <name evidence="3" type="ORF">A4X09_0g1331</name>
</gene>
<sequence length="480" mass="53439">MTSIPPATAPSGKSEKPALTGARIKQRKGAAKLQAKFEPEAFRDALYKHLEPVKPEDFDGFAAALDKAGNTVTRLSQVSFNSGVHIYPPSRLLTFIFYLCRYADQFFEILIVGGLLAPGGQFVDDDAPPSPFSISNAKTATPADVKPYVTVIDKVIRRYKFLQKVLEESTLPGIIQYINRYTQEQNDKLACATALLIQQGLASANVLTSIQKDHLTKDELPINFVTLLFRTYLADASMDHLGTALRKGGIKDLLLFFPAHKREQPGIIVTHFKSVGLNAVAEWWQRRQVREIKDQTSARVAEILKESQGRQDEALEEGEGGPAAVKQIVEATRAEVVDYLKVQMKAAGVPFEEAVVIAWEGIMKGADMSDRPDQMEAQTMKEVTKYAPILEPFTPNARSEIALINAIQLYLYEDTRIMKTFPNILKVLYNADVINSGAILYWASKGAKPQGKQHFLKAAEPLIKILQQQEEEDDDEEDDE</sequence>
<reference evidence="3" key="2">
    <citation type="journal article" date="2019" name="IMA Fungus">
        <title>Genome sequencing and comparison of five Tilletia species to identify candidate genes for the detection of regulated species infecting wheat.</title>
        <authorList>
            <person name="Nguyen H.D.T."/>
            <person name="Sultana T."/>
            <person name="Kesanakurti P."/>
            <person name="Hambleton S."/>
        </authorList>
    </citation>
    <scope>NUCLEOTIDE SEQUENCE</scope>
    <source>
        <strain evidence="3">DAOMC 236422</strain>
    </source>
</reference>
<dbReference type="SMART" id="SM00515">
    <property type="entry name" value="eIF5C"/>
    <property type="match status" value="1"/>
</dbReference>
<reference evidence="3" key="1">
    <citation type="submission" date="2016-04" db="EMBL/GenBank/DDBJ databases">
        <authorList>
            <person name="Nguyen H.D."/>
            <person name="Samba Siva P."/>
            <person name="Cullis J."/>
            <person name="Levesque C.A."/>
            <person name="Hambleton S."/>
        </authorList>
    </citation>
    <scope>NUCLEOTIDE SEQUENCE</scope>
    <source>
        <strain evidence="3">DAOMC 236422</strain>
    </source>
</reference>
<dbReference type="GO" id="GO:0016020">
    <property type="term" value="C:membrane"/>
    <property type="evidence" value="ECO:0007669"/>
    <property type="project" value="TreeGrafter"/>
</dbReference>
<proteinExistence type="predicted"/>
<dbReference type="GO" id="GO:0005737">
    <property type="term" value="C:cytoplasm"/>
    <property type="evidence" value="ECO:0007669"/>
    <property type="project" value="TreeGrafter"/>
</dbReference>
<dbReference type="Pfam" id="PF25504">
    <property type="entry name" value="HEAT_5MP1_2"/>
    <property type="match status" value="2"/>
</dbReference>
<organism evidence="3 4">
    <name type="scientific">Tilletia walkeri</name>
    <dbReference type="NCBI Taxonomy" id="117179"/>
    <lineage>
        <taxon>Eukaryota</taxon>
        <taxon>Fungi</taxon>
        <taxon>Dikarya</taxon>
        <taxon>Basidiomycota</taxon>
        <taxon>Ustilaginomycotina</taxon>
        <taxon>Exobasidiomycetes</taxon>
        <taxon>Tilletiales</taxon>
        <taxon>Tilletiaceae</taxon>
        <taxon>Tilletia</taxon>
    </lineage>
</organism>
<evidence type="ECO:0000313" key="3">
    <source>
        <dbReference type="EMBL" id="KAE8271011.1"/>
    </source>
</evidence>
<protein>
    <recommendedName>
        <fullName evidence="2">W2 domain-containing protein</fullName>
    </recommendedName>
</protein>
<dbReference type="PROSITE" id="PS51363">
    <property type="entry name" value="W2"/>
    <property type="match status" value="1"/>
</dbReference>
<dbReference type="PANTHER" id="PTHR14208:SF2">
    <property type="entry name" value="PROTEIN KRASAVIETZ"/>
    <property type="match status" value="1"/>
</dbReference>
<dbReference type="AlphaFoldDB" id="A0A8X7NFI2"/>
<dbReference type="InterPro" id="IPR057397">
    <property type="entry name" value="HEAT_5MP1_2"/>
</dbReference>
<dbReference type="InterPro" id="IPR003307">
    <property type="entry name" value="W2_domain"/>
</dbReference>
<dbReference type="EMBL" id="LWDG02000030">
    <property type="protein sequence ID" value="KAE8271011.1"/>
    <property type="molecule type" value="Genomic_DNA"/>
</dbReference>
<evidence type="ECO:0000259" key="2">
    <source>
        <dbReference type="PROSITE" id="PS51363"/>
    </source>
</evidence>
<feature type="region of interest" description="Disordered" evidence="1">
    <location>
        <begin position="1"/>
        <end position="21"/>
    </location>
</feature>
<accession>A0A8X7NFI2</accession>